<gene>
    <name evidence="1" type="ORF">MEDL_39004</name>
</gene>
<proteinExistence type="predicted"/>
<dbReference type="InterPro" id="IPR036514">
    <property type="entry name" value="SGNH_hydro_sf"/>
</dbReference>
<dbReference type="SUPFAM" id="SSF52266">
    <property type="entry name" value="SGNH hydrolase"/>
    <property type="match status" value="1"/>
</dbReference>
<organism evidence="1 2">
    <name type="scientific">Mytilus edulis</name>
    <name type="common">Blue mussel</name>
    <dbReference type="NCBI Taxonomy" id="6550"/>
    <lineage>
        <taxon>Eukaryota</taxon>
        <taxon>Metazoa</taxon>
        <taxon>Spiralia</taxon>
        <taxon>Lophotrochozoa</taxon>
        <taxon>Mollusca</taxon>
        <taxon>Bivalvia</taxon>
        <taxon>Autobranchia</taxon>
        <taxon>Pteriomorphia</taxon>
        <taxon>Mytilida</taxon>
        <taxon>Mytiloidea</taxon>
        <taxon>Mytilidae</taxon>
        <taxon>Mytilinae</taxon>
        <taxon>Mytilus</taxon>
    </lineage>
</organism>
<dbReference type="Gene3D" id="3.40.50.1110">
    <property type="entry name" value="SGNH hydrolase"/>
    <property type="match status" value="1"/>
</dbReference>
<accession>A0A8S3T230</accession>
<name>A0A8S3T230_MYTED</name>
<sequence>MSLAKLKKSYKRPIQIPTTPREFRPIVIGNSIGGRLRQQASLPLHSEIHWWCKGGRTVVQALDWLKQNLDTEVQLITGNIWLYIIIGTCDFTAFDRKTKYIKLKYQNTEELVEHLVKNYKEIIQILKGLSPGSQATIVEIPYFSIEAWNKAHKHKNPETFRDQDHQLEHQLLEVNKAIRNTNEENQHFSPNFNIDLYRTSTRQQRTYQRETTSNRHGETKSRRLYNLSLLQDGIHPNIHLTKAWLMKLTRQITRDCWAKDKEDIDTDINNNS</sequence>
<reference evidence="1" key="1">
    <citation type="submission" date="2021-03" db="EMBL/GenBank/DDBJ databases">
        <authorList>
            <person name="Bekaert M."/>
        </authorList>
    </citation>
    <scope>NUCLEOTIDE SEQUENCE</scope>
</reference>
<evidence type="ECO:0000313" key="1">
    <source>
        <dbReference type="EMBL" id="CAG2225865.1"/>
    </source>
</evidence>
<dbReference type="OrthoDB" id="10276791at2759"/>
<protein>
    <submittedName>
        <fullName evidence="1">Uncharacterized protein</fullName>
    </submittedName>
</protein>
<dbReference type="EMBL" id="CAJPWZ010001862">
    <property type="protein sequence ID" value="CAG2225865.1"/>
    <property type="molecule type" value="Genomic_DNA"/>
</dbReference>
<keyword evidence="2" id="KW-1185">Reference proteome</keyword>
<dbReference type="AlphaFoldDB" id="A0A8S3T230"/>
<comment type="caution">
    <text evidence="1">The sequence shown here is derived from an EMBL/GenBank/DDBJ whole genome shotgun (WGS) entry which is preliminary data.</text>
</comment>
<dbReference type="Proteomes" id="UP000683360">
    <property type="component" value="Unassembled WGS sequence"/>
</dbReference>
<evidence type="ECO:0000313" key="2">
    <source>
        <dbReference type="Proteomes" id="UP000683360"/>
    </source>
</evidence>